<keyword evidence="14" id="KW-1185">Reference proteome</keyword>
<dbReference type="GO" id="GO:0033557">
    <property type="term" value="C:Slx1-Slx4 complex"/>
    <property type="evidence" value="ECO:0007669"/>
    <property type="project" value="UniProtKB-UniRule"/>
</dbReference>
<dbReference type="GO" id="GO:0017108">
    <property type="term" value="F:5'-flap endonuclease activity"/>
    <property type="evidence" value="ECO:0007669"/>
    <property type="project" value="EnsemblFungi"/>
</dbReference>
<comment type="function">
    <text evidence="11">Catalytic subunit of the SLX1-SLX4 structure-specific endonuclease that resolves DNA secondary structures generated during DNA repair and recombination. Has endonuclease activity towards branched DNA substrates, introducing single-strand cuts in duplex DNA close to junctions with ss-DNA.</text>
</comment>
<keyword evidence="6 11" id="KW-0378">Hydrolase</keyword>
<sequence length="301" mass="34554">MEQDVSSHRVPQFYCCYLLRSTPKKQSFYIGSTPDPVRRLRQHNGALANGSAYRTKRNGLRPWEMIACVYGFTSNIAALRFEHAWQHSYHTHFIHDNERIVKNKTGGRSLHHKLGNVRLLMKAPFFQHMDLVVHFFDKDAVNVWEQNRFRVDSDPVTAKSTSEGNSDTDLTDPDELPLLNFTKVEKLLLDVRIEHHKNISIQQKILANGALTCGVCHGGFNYTDDQDAEEKLKPLVAFCPQEQCPFVSHLKCLHKVFLDDEYLDGKCERLIPKSGSCPLCESIMSWPTTVKYATWIRDCST</sequence>
<dbReference type="Pfam" id="PF01541">
    <property type="entry name" value="GIY-YIG"/>
    <property type="match status" value="1"/>
</dbReference>
<keyword evidence="5" id="KW-0863">Zinc-finger</keyword>
<dbReference type="InterPro" id="IPR027520">
    <property type="entry name" value="Slx1"/>
</dbReference>
<comment type="caution">
    <text evidence="11">Lacks conserved residue(s) required for the propagation of feature annotation.</text>
</comment>
<comment type="similarity">
    <text evidence="11">Belongs to the SLX1 family.</text>
</comment>
<evidence type="ECO:0000256" key="8">
    <source>
        <dbReference type="ARBA" id="ARBA00023172"/>
    </source>
</evidence>
<gene>
    <name evidence="13" type="ORF">LALA0_S07e00232g</name>
</gene>
<dbReference type="Gene3D" id="3.30.40.10">
    <property type="entry name" value="Zinc/RING finger domain, C3HC4 (zinc finger)"/>
    <property type="match status" value="1"/>
</dbReference>
<keyword evidence="10 11" id="KW-0539">Nucleus</keyword>
<dbReference type="GO" id="GO:0006261">
    <property type="term" value="P:DNA-templated DNA replication"/>
    <property type="evidence" value="ECO:0007669"/>
    <property type="project" value="EnsemblFungi"/>
</dbReference>
<proteinExistence type="inferred from homology"/>
<dbReference type="SUPFAM" id="SSF82771">
    <property type="entry name" value="GIY-YIG endonuclease"/>
    <property type="match status" value="1"/>
</dbReference>
<dbReference type="GeneID" id="34686492"/>
<evidence type="ECO:0000256" key="1">
    <source>
        <dbReference type="ARBA" id="ARBA00022722"/>
    </source>
</evidence>
<keyword evidence="3 11" id="KW-0255">Endonuclease</keyword>
<feature type="domain" description="GIY-YIG" evidence="12">
    <location>
        <begin position="12"/>
        <end position="95"/>
    </location>
</feature>
<evidence type="ECO:0000259" key="12">
    <source>
        <dbReference type="PROSITE" id="PS50164"/>
    </source>
</evidence>
<comment type="subunit">
    <text evidence="11">Forms a heterodimer with SLX4.</text>
</comment>
<organism evidence="13 14">
    <name type="scientific">Lachancea lanzarotensis</name>
    <dbReference type="NCBI Taxonomy" id="1245769"/>
    <lineage>
        <taxon>Eukaryota</taxon>
        <taxon>Fungi</taxon>
        <taxon>Dikarya</taxon>
        <taxon>Ascomycota</taxon>
        <taxon>Saccharomycotina</taxon>
        <taxon>Saccharomycetes</taxon>
        <taxon>Saccharomycetales</taxon>
        <taxon>Saccharomycetaceae</taxon>
        <taxon>Lachancea</taxon>
    </lineage>
</organism>
<dbReference type="GO" id="GO:0000724">
    <property type="term" value="P:double-strand break repair via homologous recombination"/>
    <property type="evidence" value="ECO:0007669"/>
    <property type="project" value="TreeGrafter"/>
</dbReference>
<dbReference type="RefSeq" id="XP_022629225.1">
    <property type="nucleotide sequence ID" value="XM_022771305.1"/>
</dbReference>
<dbReference type="HOGENOM" id="CLU_030739_1_1_1"/>
<keyword evidence="7" id="KW-0862">Zinc</keyword>
<protein>
    <submittedName>
        <fullName evidence="13">LALA0S07e00232g1_1</fullName>
    </submittedName>
</protein>
<keyword evidence="8 11" id="KW-0233">DNA recombination</keyword>
<dbReference type="OrthoDB" id="24645at2759"/>
<evidence type="ECO:0000256" key="7">
    <source>
        <dbReference type="ARBA" id="ARBA00022833"/>
    </source>
</evidence>
<evidence type="ECO:0000256" key="11">
    <source>
        <dbReference type="HAMAP-Rule" id="MF_03100"/>
    </source>
</evidence>
<dbReference type="AlphaFoldDB" id="A0A0C7NBR6"/>
<dbReference type="Proteomes" id="UP000054304">
    <property type="component" value="Unassembled WGS sequence"/>
</dbReference>
<dbReference type="PANTHER" id="PTHR20208">
    <property type="entry name" value="STRUCTURE-SPECIFIC ENDONUCLEASE SUBUNIT SLX1"/>
    <property type="match status" value="1"/>
</dbReference>
<accession>A0A0C7NBR6</accession>
<name>A0A0C7NBR6_9SACH</name>
<dbReference type="PANTHER" id="PTHR20208:SF10">
    <property type="entry name" value="STRUCTURE-SPECIFIC ENDONUCLEASE SUBUNIT SLX1"/>
    <property type="match status" value="1"/>
</dbReference>
<dbReference type="InterPro" id="IPR000305">
    <property type="entry name" value="GIY-YIG_endonuc"/>
</dbReference>
<evidence type="ECO:0000256" key="10">
    <source>
        <dbReference type="ARBA" id="ARBA00023242"/>
    </source>
</evidence>
<dbReference type="InterPro" id="IPR048749">
    <property type="entry name" value="SLX1_C"/>
</dbReference>
<dbReference type="Pfam" id="PF21202">
    <property type="entry name" value="SLX1_C"/>
    <property type="match status" value="1"/>
</dbReference>
<dbReference type="HAMAP" id="MF_03100">
    <property type="entry name" value="Endonuc_su_Slx1"/>
    <property type="match status" value="1"/>
</dbReference>
<keyword evidence="4 11" id="KW-0227">DNA damage</keyword>
<evidence type="ECO:0000256" key="5">
    <source>
        <dbReference type="ARBA" id="ARBA00022771"/>
    </source>
</evidence>
<dbReference type="InterPro" id="IPR050381">
    <property type="entry name" value="SLX1_endonuclease"/>
</dbReference>
<evidence type="ECO:0000256" key="9">
    <source>
        <dbReference type="ARBA" id="ARBA00023204"/>
    </source>
</evidence>
<dbReference type="InterPro" id="IPR013083">
    <property type="entry name" value="Znf_RING/FYVE/PHD"/>
</dbReference>
<dbReference type="EMBL" id="LN736366">
    <property type="protein sequence ID" value="CEP63004.1"/>
    <property type="molecule type" value="Genomic_DNA"/>
</dbReference>
<reference evidence="13 14" key="1">
    <citation type="submission" date="2014-12" db="EMBL/GenBank/DDBJ databases">
        <authorList>
            <person name="Neuveglise Cecile"/>
        </authorList>
    </citation>
    <scope>NUCLEOTIDE SEQUENCE [LARGE SCALE GENOMIC DNA]</scope>
    <source>
        <strain evidence="13 14">CBS 12615</strain>
    </source>
</reference>
<dbReference type="InterPro" id="IPR035901">
    <property type="entry name" value="GIY-YIG_endonuc_sf"/>
</dbReference>
<evidence type="ECO:0000256" key="2">
    <source>
        <dbReference type="ARBA" id="ARBA00022723"/>
    </source>
</evidence>
<evidence type="ECO:0000256" key="3">
    <source>
        <dbReference type="ARBA" id="ARBA00022759"/>
    </source>
</evidence>
<dbReference type="STRING" id="1245769.A0A0C7NBR6"/>
<dbReference type="GO" id="GO:0008270">
    <property type="term" value="F:zinc ion binding"/>
    <property type="evidence" value="ECO:0007669"/>
    <property type="project" value="UniProtKB-KW"/>
</dbReference>
<evidence type="ECO:0000256" key="4">
    <source>
        <dbReference type="ARBA" id="ARBA00022763"/>
    </source>
</evidence>
<keyword evidence="1 11" id="KW-0540">Nuclease</keyword>
<evidence type="ECO:0000256" key="6">
    <source>
        <dbReference type="ARBA" id="ARBA00022801"/>
    </source>
</evidence>
<dbReference type="PROSITE" id="PS50164">
    <property type="entry name" value="GIY_YIG"/>
    <property type="match status" value="1"/>
</dbReference>
<comment type="cofactor">
    <cofactor evidence="11">
        <name>a divalent metal cation</name>
        <dbReference type="ChEBI" id="CHEBI:60240"/>
    </cofactor>
</comment>
<comment type="subcellular location">
    <subcellularLocation>
        <location evidence="11">Nucleus</location>
    </subcellularLocation>
</comment>
<dbReference type="CDD" id="cd10455">
    <property type="entry name" value="GIY-YIG_SLX1"/>
    <property type="match status" value="1"/>
</dbReference>
<evidence type="ECO:0000313" key="14">
    <source>
        <dbReference type="Proteomes" id="UP000054304"/>
    </source>
</evidence>
<dbReference type="Gene3D" id="3.40.1440.10">
    <property type="entry name" value="GIY-YIG endonuclease"/>
    <property type="match status" value="1"/>
</dbReference>
<dbReference type="FunFam" id="3.40.1440.10:FF:000006">
    <property type="entry name" value="Structure-specific endonuclease subunit SLX1"/>
    <property type="match status" value="1"/>
</dbReference>
<keyword evidence="2" id="KW-0479">Metal-binding</keyword>
<dbReference type="GO" id="GO:0008821">
    <property type="term" value="F:crossover junction DNA endonuclease activity"/>
    <property type="evidence" value="ECO:0007669"/>
    <property type="project" value="TreeGrafter"/>
</dbReference>
<keyword evidence="9 11" id="KW-0234">DNA repair</keyword>
<evidence type="ECO:0000313" key="13">
    <source>
        <dbReference type="EMBL" id="CEP63004.1"/>
    </source>
</evidence>